<name>A0A3P1UXG8_9ACTO</name>
<dbReference type="Proteomes" id="UP000271272">
    <property type="component" value="Unassembled WGS sequence"/>
</dbReference>
<reference evidence="2 3" key="1">
    <citation type="submission" date="2018-11" db="EMBL/GenBank/DDBJ databases">
        <title>Genomes From Bacteria Associated with the Canine Oral Cavity: a Test Case for Automated Genome-Based Taxonomic Assignment.</title>
        <authorList>
            <person name="Coil D.A."/>
            <person name="Jospin G."/>
            <person name="Darling A.E."/>
            <person name="Wallis C."/>
            <person name="Davis I.J."/>
            <person name="Harris S."/>
            <person name="Eisen J.A."/>
            <person name="Holcombe L.J."/>
            <person name="O'Flynn C."/>
        </authorList>
    </citation>
    <scope>NUCLEOTIDE SEQUENCE [LARGE SCALE GENOMIC DNA]</scope>
    <source>
        <strain evidence="2 3">OH5050</strain>
    </source>
</reference>
<dbReference type="GO" id="GO:0003723">
    <property type="term" value="F:RNA binding"/>
    <property type="evidence" value="ECO:0007669"/>
    <property type="project" value="InterPro"/>
</dbReference>
<dbReference type="OrthoDB" id="9813552at2"/>
<feature type="domain" description="CAT RNA-binding" evidence="1">
    <location>
        <begin position="7"/>
        <end position="64"/>
    </location>
</feature>
<sequence length="123" mass="13316">MIEEQAVRYRKRLNNNVVVAVDEQGEEHVLFGRGLGFELTVDGAVDMQRVERVYVLKEGSIPPLPGWSGAPAPAEYLEIAEQIFADAREAIPVDISASIIAPLADHISILRCTGSGRGSGSRT</sequence>
<dbReference type="EMBL" id="RQZC01000020">
    <property type="protein sequence ID" value="RRD26699.1"/>
    <property type="molecule type" value="Genomic_DNA"/>
</dbReference>
<proteinExistence type="predicted"/>
<organism evidence="2 3">
    <name type="scientific">Actinomyces bowdenii</name>
    <dbReference type="NCBI Taxonomy" id="131109"/>
    <lineage>
        <taxon>Bacteria</taxon>
        <taxon>Bacillati</taxon>
        <taxon>Actinomycetota</taxon>
        <taxon>Actinomycetes</taxon>
        <taxon>Actinomycetales</taxon>
        <taxon>Actinomycetaceae</taxon>
        <taxon>Actinomyces</taxon>
    </lineage>
</organism>
<evidence type="ECO:0000313" key="2">
    <source>
        <dbReference type="EMBL" id="RRD26699.1"/>
    </source>
</evidence>
<accession>A0A3P1UXG8</accession>
<dbReference type="RefSeq" id="WP_124934350.1">
    <property type="nucleotide sequence ID" value="NZ_RQZC01000020.1"/>
</dbReference>
<evidence type="ECO:0000313" key="3">
    <source>
        <dbReference type="Proteomes" id="UP000271272"/>
    </source>
</evidence>
<gene>
    <name evidence="2" type="ORF">EII10_09940</name>
</gene>
<protein>
    <recommendedName>
        <fullName evidence="1">CAT RNA-binding domain-containing protein</fullName>
    </recommendedName>
</protein>
<dbReference type="AlphaFoldDB" id="A0A3P1UXG8"/>
<dbReference type="Pfam" id="PF03123">
    <property type="entry name" value="CAT_RBD"/>
    <property type="match status" value="1"/>
</dbReference>
<dbReference type="InterPro" id="IPR004341">
    <property type="entry name" value="CAT_RNA-bd_dom"/>
</dbReference>
<evidence type="ECO:0000259" key="1">
    <source>
        <dbReference type="SMART" id="SM01061"/>
    </source>
</evidence>
<dbReference type="SUPFAM" id="SSF50151">
    <property type="entry name" value="SacY-like RNA-binding domain"/>
    <property type="match status" value="1"/>
</dbReference>
<dbReference type="Gene3D" id="2.30.24.10">
    <property type="entry name" value="CAT RNA-binding domain"/>
    <property type="match status" value="1"/>
</dbReference>
<dbReference type="InterPro" id="IPR036650">
    <property type="entry name" value="CAT_RNA-bd_dom_sf"/>
</dbReference>
<comment type="caution">
    <text evidence="2">The sequence shown here is derived from an EMBL/GenBank/DDBJ whole genome shotgun (WGS) entry which is preliminary data.</text>
</comment>
<dbReference type="SMART" id="SM01061">
    <property type="entry name" value="CAT_RBD"/>
    <property type="match status" value="1"/>
</dbReference>
<keyword evidence="3" id="KW-1185">Reference proteome</keyword>